<keyword evidence="2" id="KW-1185">Reference proteome</keyword>
<comment type="caution">
    <text evidence="1">The sequence shown here is derived from an EMBL/GenBank/DDBJ whole genome shotgun (WGS) entry which is preliminary data.</text>
</comment>
<evidence type="ECO:0000313" key="2">
    <source>
        <dbReference type="Proteomes" id="UP000298030"/>
    </source>
</evidence>
<gene>
    <name evidence="1" type="ORF">FA13DRAFT_8714</name>
</gene>
<organism evidence="1 2">
    <name type="scientific">Coprinellus micaceus</name>
    <name type="common">Glistening ink-cap mushroom</name>
    <name type="synonym">Coprinus micaceus</name>
    <dbReference type="NCBI Taxonomy" id="71717"/>
    <lineage>
        <taxon>Eukaryota</taxon>
        <taxon>Fungi</taxon>
        <taxon>Dikarya</taxon>
        <taxon>Basidiomycota</taxon>
        <taxon>Agaricomycotina</taxon>
        <taxon>Agaricomycetes</taxon>
        <taxon>Agaricomycetidae</taxon>
        <taxon>Agaricales</taxon>
        <taxon>Agaricineae</taxon>
        <taxon>Psathyrellaceae</taxon>
        <taxon>Coprinellus</taxon>
    </lineage>
</organism>
<proteinExistence type="predicted"/>
<dbReference type="AlphaFoldDB" id="A0A4Y7U142"/>
<dbReference type="OrthoDB" id="10598499at2759"/>
<reference evidence="1 2" key="1">
    <citation type="journal article" date="2019" name="Nat. Ecol. Evol.">
        <title>Megaphylogeny resolves global patterns of mushroom evolution.</title>
        <authorList>
            <person name="Varga T."/>
            <person name="Krizsan K."/>
            <person name="Foldi C."/>
            <person name="Dima B."/>
            <person name="Sanchez-Garcia M."/>
            <person name="Sanchez-Ramirez S."/>
            <person name="Szollosi G.J."/>
            <person name="Szarkandi J.G."/>
            <person name="Papp V."/>
            <person name="Albert L."/>
            <person name="Andreopoulos W."/>
            <person name="Angelini C."/>
            <person name="Antonin V."/>
            <person name="Barry K.W."/>
            <person name="Bougher N.L."/>
            <person name="Buchanan P."/>
            <person name="Buyck B."/>
            <person name="Bense V."/>
            <person name="Catcheside P."/>
            <person name="Chovatia M."/>
            <person name="Cooper J."/>
            <person name="Damon W."/>
            <person name="Desjardin D."/>
            <person name="Finy P."/>
            <person name="Geml J."/>
            <person name="Haridas S."/>
            <person name="Hughes K."/>
            <person name="Justo A."/>
            <person name="Karasinski D."/>
            <person name="Kautmanova I."/>
            <person name="Kiss B."/>
            <person name="Kocsube S."/>
            <person name="Kotiranta H."/>
            <person name="LaButti K.M."/>
            <person name="Lechner B.E."/>
            <person name="Liimatainen K."/>
            <person name="Lipzen A."/>
            <person name="Lukacs Z."/>
            <person name="Mihaltcheva S."/>
            <person name="Morgado L.N."/>
            <person name="Niskanen T."/>
            <person name="Noordeloos M.E."/>
            <person name="Ohm R.A."/>
            <person name="Ortiz-Santana B."/>
            <person name="Ovrebo C."/>
            <person name="Racz N."/>
            <person name="Riley R."/>
            <person name="Savchenko A."/>
            <person name="Shiryaev A."/>
            <person name="Soop K."/>
            <person name="Spirin V."/>
            <person name="Szebenyi C."/>
            <person name="Tomsovsky M."/>
            <person name="Tulloss R.E."/>
            <person name="Uehling J."/>
            <person name="Grigoriev I.V."/>
            <person name="Vagvolgyi C."/>
            <person name="Papp T."/>
            <person name="Martin F.M."/>
            <person name="Miettinen O."/>
            <person name="Hibbett D.S."/>
            <person name="Nagy L.G."/>
        </authorList>
    </citation>
    <scope>NUCLEOTIDE SEQUENCE [LARGE SCALE GENOMIC DNA]</scope>
    <source>
        <strain evidence="1 2">FP101781</strain>
    </source>
</reference>
<dbReference type="SUPFAM" id="SSF52047">
    <property type="entry name" value="RNI-like"/>
    <property type="match status" value="1"/>
</dbReference>
<protein>
    <recommendedName>
        <fullName evidence="3">F-box domain-containing protein</fullName>
    </recommendedName>
</protein>
<evidence type="ECO:0008006" key="3">
    <source>
        <dbReference type="Google" id="ProtNLM"/>
    </source>
</evidence>
<evidence type="ECO:0000313" key="1">
    <source>
        <dbReference type="EMBL" id="TEB39549.1"/>
    </source>
</evidence>
<dbReference type="Proteomes" id="UP000298030">
    <property type="component" value="Unassembled WGS sequence"/>
</dbReference>
<sequence>MHQFPFTALPLKMIYDIFATMLQAAAPTTYPRRIAPYLPMEIISLIVEDVLKAANSDSFPLSTLSLISKPWMYECRRRLFKDLSTVSFHDIDDILLFMHLTSTPLCTFPNPIKCNRAEFKDMTRRERYYDVDYVSTAVQRATSALDVVEGAFIQGTNRGIPYSVRDAFKGWWTIKDLTLSEGTYTPPVLFKFLGKLPHLQHLCLSQVEIDDPAGQYPSVYYAFPVTLVKLSVRSSSDIWAFFKWSVLPGGGMDTVEEVQIQDQFPKDYEPRTLNHKMLDCLSDMPNLQVLGLEPVWPTGRASFLSTGIPRLDIPRSHSLKKLQLNLTQVPFALASKSLNAAMQAHNHARFPIRDLEVNIGGAWDVPERVTRAMQKGYERAISNDAGGCPRTRVVVRYHRQEAV</sequence>
<dbReference type="EMBL" id="QPFP01000001">
    <property type="protein sequence ID" value="TEB39549.1"/>
    <property type="molecule type" value="Genomic_DNA"/>
</dbReference>
<name>A0A4Y7U142_COPMI</name>
<accession>A0A4Y7U142</accession>